<organism evidence="12 13">
    <name type="scientific">Nonomuraea guangzhouensis</name>
    <dbReference type="NCBI Taxonomy" id="1291555"/>
    <lineage>
        <taxon>Bacteria</taxon>
        <taxon>Bacillati</taxon>
        <taxon>Actinomycetota</taxon>
        <taxon>Actinomycetes</taxon>
        <taxon>Streptosporangiales</taxon>
        <taxon>Streptosporangiaceae</taxon>
        <taxon>Nonomuraea</taxon>
    </lineage>
</organism>
<dbReference type="GO" id="GO:0016787">
    <property type="term" value="F:hydrolase activity"/>
    <property type="evidence" value="ECO:0007669"/>
    <property type="project" value="UniProtKB-KW"/>
</dbReference>
<dbReference type="Proteomes" id="UP001597097">
    <property type="component" value="Unassembled WGS sequence"/>
</dbReference>
<keyword evidence="13" id="KW-1185">Reference proteome</keyword>
<dbReference type="Pfam" id="PF00933">
    <property type="entry name" value="Glyco_hydro_3"/>
    <property type="match status" value="1"/>
</dbReference>
<dbReference type="RefSeq" id="WP_219536817.1">
    <property type="nucleotide sequence ID" value="NZ_JAHKRM010000032.1"/>
</dbReference>
<proteinExistence type="inferred from homology"/>
<dbReference type="EMBL" id="JBHUCM010000001">
    <property type="protein sequence ID" value="MFD1535444.1"/>
    <property type="molecule type" value="Genomic_DNA"/>
</dbReference>
<dbReference type="InterPro" id="IPR001764">
    <property type="entry name" value="Glyco_hydro_3_N"/>
</dbReference>
<evidence type="ECO:0000256" key="2">
    <source>
        <dbReference type="ARBA" id="ARBA00005336"/>
    </source>
</evidence>
<sequence>MPRRLHGGTALAAAALLVLAGLAQPPPAAGDSAPPQPTSSYGPDQRAARLLARMTLDEKIVMLHGVGFEFGKGYAGRIPGNARLGIPALYLADGPNGVANGSTGVTAFPAAINGAATWDPALMRRYGEAVGVEQAGKGHNIALAPTINIVRSPRWGRTFETFSEDPYLTARMVTEQVKGVQAQGVIAMPKHFAANNQETDRGKVDVRVSERALQEIYFPGFRAAVRDGGARSVMCSYPKVNGTYACENGDLLRTALKDAMRFPGFVVSDWGATHSTLASAAAGLDVEMPGSTYFGDALKQAVAAGQVTVAAIDDKVRRILTAMYRTGLFDRDYTPRDDVSTPEHRELARDLAEQGMVLLKDDRGVLPLDKARSVAVIGDAAGDHATFYGGGSAAVQPSTTVTPLAGLTARAGGRVTLNQARGTLGTGALPVLSGDLLRPESGDGPGLTATYYRTPDFTGDPALTRVEPSVNFTGPPAGVTGTWSARWTGTLTPPKTGGYRFSLSGSGQARLFIDGELVAANRQEFGGVAHGLADLTAGRAVSVKVEFSSSISLFGGAHQLGWSAPDPALLAEAVTAARRSDVALVFVNDSISEGSDRDSLALPGDQDQLIEAVAAANPRTVVVLNTGTPSLMPWLNRVAGVLQAWYPGQEYGNAVAAVLFGDVNPSGRLPLTFPADDRQGPDVAFGFPGDGTTVRYDEGLNVGYRWYDARHQRPLFPFGHGLSYTAFGYDGLRADSHAVRVRVTNTGPRAGAETAQLYLGFPGSAGEPPQQLKGFQKVWLRPGQSTVVTFPLDGAALSTWSPAAKGWIAAHGSFTVAVGASSRDLRVTGRFQG</sequence>
<keyword evidence="4 10" id="KW-0732">Signal</keyword>
<evidence type="ECO:0000256" key="1">
    <source>
        <dbReference type="ARBA" id="ARBA00004613"/>
    </source>
</evidence>
<name>A0ABW4FY34_9ACTN</name>
<feature type="signal peptide" evidence="10">
    <location>
        <begin position="1"/>
        <end position="28"/>
    </location>
</feature>
<dbReference type="InterPro" id="IPR050288">
    <property type="entry name" value="Cellulose_deg_GH3"/>
</dbReference>
<comment type="similarity">
    <text evidence="2">Belongs to the glycosyl hydrolase 3 family.</text>
</comment>
<evidence type="ECO:0000313" key="13">
    <source>
        <dbReference type="Proteomes" id="UP001597097"/>
    </source>
</evidence>
<gene>
    <name evidence="12" type="ORF">ACFSJ0_00280</name>
</gene>
<dbReference type="InterPro" id="IPR011658">
    <property type="entry name" value="PA14_dom"/>
</dbReference>
<protein>
    <recommendedName>
        <fullName evidence="6">Probable beta-glucosidase G</fullName>
    </recommendedName>
    <alternativeName>
        <fullName evidence="7">Beta-D-glucoside glucohydrolase G</fullName>
    </alternativeName>
    <alternativeName>
        <fullName evidence="8">Cellobiase G</fullName>
    </alternativeName>
    <alternativeName>
        <fullName evidence="9">Gentiobiase G</fullName>
    </alternativeName>
</protein>
<dbReference type="InterPro" id="IPR037524">
    <property type="entry name" value="PA14/GLEYA"/>
</dbReference>
<keyword evidence="5 12" id="KW-0378">Hydrolase</keyword>
<dbReference type="InterPro" id="IPR002772">
    <property type="entry name" value="Glyco_hydro_3_C"/>
</dbReference>
<feature type="domain" description="PA14" evidence="11">
    <location>
        <begin position="442"/>
        <end position="578"/>
    </location>
</feature>
<evidence type="ECO:0000259" key="11">
    <source>
        <dbReference type="PROSITE" id="PS51820"/>
    </source>
</evidence>
<keyword evidence="3" id="KW-0964">Secreted</keyword>
<evidence type="ECO:0000256" key="5">
    <source>
        <dbReference type="ARBA" id="ARBA00022801"/>
    </source>
</evidence>
<dbReference type="SMART" id="SM00758">
    <property type="entry name" value="PA14"/>
    <property type="match status" value="1"/>
</dbReference>
<evidence type="ECO:0000256" key="7">
    <source>
        <dbReference type="ARBA" id="ARBA00041276"/>
    </source>
</evidence>
<dbReference type="PANTHER" id="PTHR42715:SF12">
    <property type="entry name" value="BETA-GLUCOSIDASE G-RELATED"/>
    <property type="match status" value="1"/>
</dbReference>
<dbReference type="Pfam" id="PF07691">
    <property type="entry name" value="PA14"/>
    <property type="match status" value="1"/>
</dbReference>
<dbReference type="Pfam" id="PF01915">
    <property type="entry name" value="Glyco_hydro_3_C"/>
    <property type="match status" value="1"/>
</dbReference>
<accession>A0ABW4FY34</accession>
<evidence type="ECO:0000256" key="6">
    <source>
        <dbReference type="ARBA" id="ARBA00039579"/>
    </source>
</evidence>
<comment type="caution">
    <text evidence="12">The sequence shown here is derived from an EMBL/GenBank/DDBJ whole genome shotgun (WGS) entry which is preliminary data.</text>
</comment>
<dbReference type="PROSITE" id="PS51820">
    <property type="entry name" value="PA14"/>
    <property type="match status" value="1"/>
</dbReference>
<evidence type="ECO:0000256" key="3">
    <source>
        <dbReference type="ARBA" id="ARBA00022525"/>
    </source>
</evidence>
<evidence type="ECO:0000256" key="9">
    <source>
        <dbReference type="ARBA" id="ARBA00041808"/>
    </source>
</evidence>
<evidence type="ECO:0000256" key="4">
    <source>
        <dbReference type="ARBA" id="ARBA00022729"/>
    </source>
</evidence>
<dbReference type="PANTHER" id="PTHR42715">
    <property type="entry name" value="BETA-GLUCOSIDASE"/>
    <property type="match status" value="1"/>
</dbReference>
<reference evidence="13" key="1">
    <citation type="journal article" date="2019" name="Int. J. Syst. Evol. Microbiol.">
        <title>The Global Catalogue of Microorganisms (GCM) 10K type strain sequencing project: providing services to taxonomists for standard genome sequencing and annotation.</title>
        <authorList>
            <consortium name="The Broad Institute Genomics Platform"/>
            <consortium name="The Broad Institute Genome Sequencing Center for Infectious Disease"/>
            <person name="Wu L."/>
            <person name="Ma J."/>
        </authorList>
    </citation>
    <scope>NUCLEOTIDE SEQUENCE [LARGE SCALE GENOMIC DNA]</scope>
    <source>
        <strain evidence="13">CGMCC 1.15399</strain>
    </source>
</reference>
<dbReference type="InterPro" id="IPR026891">
    <property type="entry name" value="Fn3-like"/>
</dbReference>
<dbReference type="Pfam" id="PF14310">
    <property type="entry name" value="Fn3-like"/>
    <property type="match status" value="1"/>
</dbReference>
<evidence type="ECO:0000256" key="10">
    <source>
        <dbReference type="SAM" id="SignalP"/>
    </source>
</evidence>
<evidence type="ECO:0000313" key="12">
    <source>
        <dbReference type="EMBL" id="MFD1535444.1"/>
    </source>
</evidence>
<evidence type="ECO:0000256" key="8">
    <source>
        <dbReference type="ARBA" id="ARBA00041601"/>
    </source>
</evidence>
<comment type="subcellular location">
    <subcellularLocation>
        <location evidence="1">Secreted</location>
    </subcellularLocation>
</comment>
<dbReference type="SMART" id="SM01217">
    <property type="entry name" value="Fn3_like"/>
    <property type="match status" value="1"/>
</dbReference>
<feature type="chain" id="PRO_5045654724" description="Probable beta-glucosidase G" evidence="10">
    <location>
        <begin position="29"/>
        <end position="833"/>
    </location>
</feature>